<evidence type="ECO:0008006" key="3">
    <source>
        <dbReference type="Google" id="ProtNLM"/>
    </source>
</evidence>
<dbReference type="RefSeq" id="WP_184927230.1">
    <property type="nucleotide sequence ID" value="NZ_JACHMO010000001.1"/>
</dbReference>
<organism evidence="1 2">
    <name type="scientific">Saccharothrix ecbatanensis</name>
    <dbReference type="NCBI Taxonomy" id="1105145"/>
    <lineage>
        <taxon>Bacteria</taxon>
        <taxon>Bacillati</taxon>
        <taxon>Actinomycetota</taxon>
        <taxon>Actinomycetes</taxon>
        <taxon>Pseudonocardiales</taxon>
        <taxon>Pseudonocardiaceae</taxon>
        <taxon>Saccharothrix</taxon>
    </lineage>
</organism>
<accession>A0A7W9M4J4</accession>
<gene>
    <name evidence="1" type="ORF">F4560_006943</name>
</gene>
<dbReference type="AlphaFoldDB" id="A0A7W9M4J4"/>
<protein>
    <recommendedName>
        <fullName evidence="3">Prevent-host-death family protein</fullName>
    </recommendedName>
</protein>
<dbReference type="EMBL" id="JACHMO010000001">
    <property type="protein sequence ID" value="MBB5807175.1"/>
    <property type="molecule type" value="Genomic_DNA"/>
</dbReference>
<evidence type="ECO:0000313" key="1">
    <source>
        <dbReference type="EMBL" id="MBB5807175.1"/>
    </source>
</evidence>
<reference evidence="1 2" key="1">
    <citation type="submission" date="2020-08" db="EMBL/GenBank/DDBJ databases">
        <title>Sequencing the genomes of 1000 actinobacteria strains.</title>
        <authorList>
            <person name="Klenk H.-P."/>
        </authorList>
    </citation>
    <scope>NUCLEOTIDE SEQUENCE [LARGE SCALE GENOMIC DNA]</scope>
    <source>
        <strain evidence="1 2">DSM 45486</strain>
    </source>
</reference>
<sequence>MAAPAEIPFSELINKPKDAVAKLKAAPDGRLRLRRRDDEDLILTTVAREEDNAKKEFVATQILEVLLLRHAETRGMLAEVAQQIFPWMRHLPREDREGFVVELVETMRSTAELNTEAPVEMVIIGWRNTAEIHADPELLAALTRPHEGDFGPVPRPVVPERDE</sequence>
<dbReference type="Proteomes" id="UP000552097">
    <property type="component" value="Unassembled WGS sequence"/>
</dbReference>
<keyword evidence="2" id="KW-1185">Reference proteome</keyword>
<evidence type="ECO:0000313" key="2">
    <source>
        <dbReference type="Proteomes" id="UP000552097"/>
    </source>
</evidence>
<comment type="caution">
    <text evidence="1">The sequence shown here is derived from an EMBL/GenBank/DDBJ whole genome shotgun (WGS) entry which is preliminary data.</text>
</comment>
<proteinExistence type="predicted"/>
<name>A0A7W9M4J4_9PSEU</name>